<keyword evidence="1" id="KW-0472">Membrane</keyword>
<feature type="transmembrane region" description="Helical" evidence="1">
    <location>
        <begin position="413"/>
        <end position="434"/>
    </location>
</feature>
<dbReference type="EMBL" id="CAFBLU010000046">
    <property type="protein sequence ID" value="CAB4882363.1"/>
    <property type="molecule type" value="Genomic_DNA"/>
</dbReference>
<reference evidence="2" key="1">
    <citation type="submission" date="2020-05" db="EMBL/GenBank/DDBJ databases">
        <authorList>
            <person name="Chiriac C."/>
            <person name="Salcher M."/>
            <person name="Ghai R."/>
            <person name="Kavagutti S V."/>
        </authorList>
    </citation>
    <scope>NUCLEOTIDE SEQUENCE</scope>
</reference>
<dbReference type="AlphaFoldDB" id="A0A6J7ESD3"/>
<keyword evidence="1" id="KW-0812">Transmembrane</keyword>
<sequence length="511" mass="52259">MATRFRAAGLKVTVQRSQTATIEGDRSTTTVRAVRTGFSQAKVVLAADRATPGSGEAPLTGTATLLELARAIGGRTVMHTVEFVSTGAGPGGALAEFTTPSESTIAAVALGETSGAGLHRPFVVPWAEARSVAAPLALERSAASALANETGLNPGEPTSSSRLARLALPLTTGDQGQLLSAGVPAVMVSSSGEEAINGSAMAGNQLDSFGRAVLRLAGVLDGGSVKWPGAPSAAIPIRDRELPPWVLALLSGSLLAVALVVGVDGLARARRRRIPVLPSIRWFVSAWPVFGLMWAWLLLAGAVGVIPGVPASVPTPGSVPVAWAAVAGLPIVGILGWIFVRPAIRGGETDYARPEAAPGPGEAAPAALMLMGVAGGAVIWLVNPVSALLVVGFVHIAPWLADPNRAIRRRHGFVLLALTVLPVLLALLSLMSSFGAGPIQFAWLIVLQLSGGSVGILGGLIATLFAGLVASLVVVLWRSNQDTDFDFVTRGPLTYAGPGSLGGTESLLGRR</sequence>
<keyword evidence="1" id="KW-1133">Transmembrane helix</keyword>
<feature type="transmembrane region" description="Helical" evidence="1">
    <location>
        <begin position="287"/>
        <end position="309"/>
    </location>
</feature>
<protein>
    <submittedName>
        <fullName evidence="2">Unannotated protein</fullName>
    </submittedName>
</protein>
<feature type="transmembrane region" description="Helical" evidence="1">
    <location>
        <begin position="321"/>
        <end position="340"/>
    </location>
</feature>
<accession>A0A6J7ESD3</accession>
<dbReference type="Gene3D" id="3.40.630.10">
    <property type="entry name" value="Zn peptidases"/>
    <property type="match status" value="1"/>
</dbReference>
<proteinExistence type="predicted"/>
<feature type="transmembrane region" description="Helical" evidence="1">
    <location>
        <begin position="454"/>
        <end position="477"/>
    </location>
</feature>
<name>A0A6J7ESD3_9ZZZZ</name>
<feature type="transmembrane region" description="Helical" evidence="1">
    <location>
        <begin position="245"/>
        <end position="267"/>
    </location>
</feature>
<gene>
    <name evidence="2" type="ORF">UFOPK3444_01561</name>
</gene>
<dbReference type="SUPFAM" id="SSF53187">
    <property type="entry name" value="Zn-dependent exopeptidases"/>
    <property type="match status" value="1"/>
</dbReference>
<evidence type="ECO:0000256" key="1">
    <source>
        <dbReference type="SAM" id="Phobius"/>
    </source>
</evidence>
<evidence type="ECO:0000313" key="2">
    <source>
        <dbReference type="EMBL" id="CAB4882363.1"/>
    </source>
</evidence>
<organism evidence="2">
    <name type="scientific">freshwater metagenome</name>
    <dbReference type="NCBI Taxonomy" id="449393"/>
    <lineage>
        <taxon>unclassified sequences</taxon>
        <taxon>metagenomes</taxon>
        <taxon>ecological metagenomes</taxon>
    </lineage>
</organism>